<dbReference type="PANTHER" id="PTHR46524:SF12">
    <property type="entry name" value="CW-TYPE DOMAIN-CONTAINING PROTEIN"/>
    <property type="match status" value="1"/>
</dbReference>
<sequence>MERKVLLKQKPHQEIDARIATNGRSTQTESRDLRSQVGAHAEDKLGSSVIKSKPASGCQKGSFKDVGMANTSVNARVSTMLKDPGISVCQNVSHNNLGHLEPAHCAVQEPSAPTPSKRETSSQTASIVLREAEDLRDVADRLKNSGFHAEYNQAYFHKTCALEYEKRSETATAVNTLQVYGGCIHEGVGFIVIKRTDLQRMLSHNLEAAGKKKLEGERRTCPWGGDLNVTGKLKSNDDIIPSKPKSSSFVRLLDFTKDVNSAMEASRKAQNAFAAATNLEKAENKDAFISVKRVIDFSFQDVEEQTCLVKQAIEAINHEGFGGGRVLTLYLMWFSIHRALGYGKEVRTCTAIR</sequence>
<evidence type="ECO:0000313" key="3">
    <source>
        <dbReference type="EMBL" id="MCD7460190.1"/>
    </source>
</evidence>
<evidence type="ECO:0000313" key="4">
    <source>
        <dbReference type="Proteomes" id="UP000823775"/>
    </source>
</evidence>
<dbReference type="EMBL" id="JACEIK010000640">
    <property type="protein sequence ID" value="MCD7460190.1"/>
    <property type="molecule type" value="Genomic_DNA"/>
</dbReference>
<dbReference type="Pfam" id="PF24756">
    <property type="entry name" value="THD_CWZF3-5-7"/>
    <property type="match status" value="1"/>
</dbReference>
<feature type="compositionally biased region" description="Basic and acidic residues" evidence="1">
    <location>
        <begin position="29"/>
        <end position="43"/>
    </location>
</feature>
<keyword evidence="4" id="KW-1185">Reference proteome</keyword>
<dbReference type="PANTHER" id="PTHR46524">
    <property type="entry name" value="CW-TYPE ZINC FINGER"/>
    <property type="match status" value="1"/>
</dbReference>
<feature type="domain" description="CWZF3/5/7 THD" evidence="2">
    <location>
        <begin position="246"/>
        <end position="318"/>
    </location>
</feature>
<name>A0ABS8SML2_DATST</name>
<proteinExistence type="predicted"/>
<evidence type="ECO:0000259" key="2">
    <source>
        <dbReference type="Pfam" id="PF24756"/>
    </source>
</evidence>
<comment type="caution">
    <text evidence="3">The sequence shown here is derived from an EMBL/GenBank/DDBJ whole genome shotgun (WGS) entry which is preliminary data.</text>
</comment>
<evidence type="ECO:0000256" key="1">
    <source>
        <dbReference type="SAM" id="MobiDB-lite"/>
    </source>
</evidence>
<accession>A0ABS8SML2</accession>
<feature type="compositionally biased region" description="Basic and acidic residues" evidence="1">
    <location>
        <begin position="1"/>
        <end position="17"/>
    </location>
</feature>
<feature type="region of interest" description="Disordered" evidence="1">
    <location>
        <begin position="1"/>
        <end position="43"/>
    </location>
</feature>
<gene>
    <name evidence="3" type="ORF">HAX54_043039</name>
</gene>
<dbReference type="InterPro" id="IPR056406">
    <property type="entry name" value="THD_CWZF3/5/7"/>
</dbReference>
<protein>
    <recommendedName>
        <fullName evidence="2">CWZF3/5/7 THD domain-containing protein</fullName>
    </recommendedName>
</protein>
<dbReference type="InterPro" id="IPR055300">
    <property type="entry name" value="CWZF3/5/7"/>
</dbReference>
<dbReference type="Proteomes" id="UP000823775">
    <property type="component" value="Unassembled WGS sequence"/>
</dbReference>
<organism evidence="3 4">
    <name type="scientific">Datura stramonium</name>
    <name type="common">Jimsonweed</name>
    <name type="synonym">Common thornapple</name>
    <dbReference type="NCBI Taxonomy" id="4076"/>
    <lineage>
        <taxon>Eukaryota</taxon>
        <taxon>Viridiplantae</taxon>
        <taxon>Streptophyta</taxon>
        <taxon>Embryophyta</taxon>
        <taxon>Tracheophyta</taxon>
        <taxon>Spermatophyta</taxon>
        <taxon>Magnoliopsida</taxon>
        <taxon>eudicotyledons</taxon>
        <taxon>Gunneridae</taxon>
        <taxon>Pentapetalae</taxon>
        <taxon>asterids</taxon>
        <taxon>lamiids</taxon>
        <taxon>Solanales</taxon>
        <taxon>Solanaceae</taxon>
        <taxon>Solanoideae</taxon>
        <taxon>Datureae</taxon>
        <taxon>Datura</taxon>
    </lineage>
</organism>
<reference evidence="3 4" key="1">
    <citation type="journal article" date="2021" name="BMC Genomics">
        <title>Datura genome reveals duplications of psychoactive alkaloid biosynthetic genes and high mutation rate following tissue culture.</title>
        <authorList>
            <person name="Rajewski A."/>
            <person name="Carter-House D."/>
            <person name="Stajich J."/>
            <person name="Litt A."/>
        </authorList>
    </citation>
    <scope>NUCLEOTIDE SEQUENCE [LARGE SCALE GENOMIC DNA]</scope>
    <source>
        <strain evidence="3">AR-01</strain>
    </source>
</reference>